<dbReference type="Proteomes" id="UP001186944">
    <property type="component" value="Unassembled WGS sequence"/>
</dbReference>
<dbReference type="AlphaFoldDB" id="A0AA88YVA7"/>
<name>A0AA88YVA7_PINIB</name>
<accession>A0AA88YVA7</accession>
<proteinExistence type="predicted"/>
<protein>
    <submittedName>
        <fullName evidence="1">Uncharacterized protein</fullName>
    </submittedName>
</protein>
<gene>
    <name evidence="1" type="ORF">FSP39_014953</name>
</gene>
<organism evidence="1 2">
    <name type="scientific">Pinctada imbricata</name>
    <name type="common">Atlantic pearl-oyster</name>
    <name type="synonym">Pinctada martensii</name>
    <dbReference type="NCBI Taxonomy" id="66713"/>
    <lineage>
        <taxon>Eukaryota</taxon>
        <taxon>Metazoa</taxon>
        <taxon>Spiralia</taxon>
        <taxon>Lophotrochozoa</taxon>
        <taxon>Mollusca</taxon>
        <taxon>Bivalvia</taxon>
        <taxon>Autobranchia</taxon>
        <taxon>Pteriomorphia</taxon>
        <taxon>Pterioida</taxon>
        <taxon>Pterioidea</taxon>
        <taxon>Pteriidae</taxon>
        <taxon>Pinctada</taxon>
    </lineage>
</organism>
<evidence type="ECO:0000313" key="1">
    <source>
        <dbReference type="EMBL" id="KAK3108756.1"/>
    </source>
</evidence>
<keyword evidence="2" id="KW-1185">Reference proteome</keyword>
<evidence type="ECO:0000313" key="2">
    <source>
        <dbReference type="Proteomes" id="UP001186944"/>
    </source>
</evidence>
<sequence length="697" mass="79805">MPSCACTEHSTLTEGKSVVIYKTSSKKHRQDVIKRMRDANVFPKYAKYLCTICADHYGDTLPPAEKKTKINDSDSVVEDIRKGKFSKNDLCEIAKALGESVQSDVFNDSIAVSQMYKDVKYMKSFNVTDYFFNRNSIIAHFLMSAASVTASDSMKKFVVLVNAVDCLYKARNLALITPLAFSCNVLTYCLTGSKTACLLNQNISPAGGYTSVKTWMEDNSLASSMSLSTSCNDVITYFDNNQVIGRNWRVNYNYKCKSSVVTTVLHIIPDVSSNLQRQVHLSPFQWLYCNIDPSDTYNKINDFLKCQSKEFNMIRNEFLIKRIQQVFHEQFCQNGTLMDDIDLLSSSDQCSSSLKKDISNDPYNFVVHNHQQQPKVSLGEPLPMNPCSYESVEDVLSIIFEKMSSGSDRKWTILGCDGLPYNLGMRIIDKSPSLQNIILLPGLGHYEINMVRCVFKILWSVVIEDLVKMLGFNSPRALSCIQRCSDHHKAWQVFTILLFGTMDELMIPYVRQCHHLRTSPSLKSFYEFLSDAKDPNFTFLAEITFSFLLPLYFFRCGVRRNNHRYLLCGKSVFSDLFYITNMINYQEIEYRDIKTRVSAPSEIYNFIKQFESYSVSGHPSKGEGGDFILEAWNRKIKRMLPPGLPSVNDWIRVCKNIEHLDEVLLHISDFCTVHFESYMLHSLLIQMVVELETVSFF</sequence>
<comment type="caution">
    <text evidence="1">The sequence shown here is derived from an EMBL/GenBank/DDBJ whole genome shotgun (WGS) entry which is preliminary data.</text>
</comment>
<dbReference type="EMBL" id="VSWD01000001">
    <property type="protein sequence ID" value="KAK3108756.1"/>
    <property type="molecule type" value="Genomic_DNA"/>
</dbReference>
<reference evidence="1" key="1">
    <citation type="submission" date="2019-08" db="EMBL/GenBank/DDBJ databases">
        <title>The improved chromosome-level genome for the pearl oyster Pinctada fucata martensii using PacBio sequencing and Hi-C.</title>
        <authorList>
            <person name="Zheng Z."/>
        </authorList>
    </citation>
    <scope>NUCLEOTIDE SEQUENCE</scope>
    <source>
        <strain evidence="1">ZZ-2019</strain>
        <tissue evidence="1">Adductor muscle</tissue>
    </source>
</reference>